<gene>
    <name evidence="1" type="ORF">BS50DRAFT_342152</name>
</gene>
<protein>
    <submittedName>
        <fullName evidence="1">Uncharacterized protein</fullName>
    </submittedName>
</protein>
<dbReference type="AlphaFoldDB" id="A0A2T2NW03"/>
<keyword evidence="2" id="KW-1185">Reference proteome</keyword>
<reference evidence="1 2" key="1">
    <citation type="journal article" date="2018" name="Front. Microbiol.">
        <title>Genome-Wide Analysis of Corynespora cassiicola Leaf Fall Disease Putative Effectors.</title>
        <authorList>
            <person name="Lopez D."/>
            <person name="Ribeiro S."/>
            <person name="Label P."/>
            <person name="Fumanal B."/>
            <person name="Venisse J.S."/>
            <person name="Kohler A."/>
            <person name="de Oliveira R.R."/>
            <person name="Labutti K."/>
            <person name="Lipzen A."/>
            <person name="Lail K."/>
            <person name="Bauer D."/>
            <person name="Ohm R.A."/>
            <person name="Barry K.W."/>
            <person name="Spatafora J."/>
            <person name="Grigoriev I.V."/>
            <person name="Martin F.M."/>
            <person name="Pujade-Renaud V."/>
        </authorList>
    </citation>
    <scope>NUCLEOTIDE SEQUENCE [LARGE SCALE GENOMIC DNA]</scope>
    <source>
        <strain evidence="1 2">Philippines</strain>
    </source>
</reference>
<accession>A0A2T2NW03</accession>
<evidence type="ECO:0000313" key="2">
    <source>
        <dbReference type="Proteomes" id="UP000240883"/>
    </source>
</evidence>
<dbReference type="EMBL" id="KZ678133">
    <property type="protein sequence ID" value="PSN69456.1"/>
    <property type="molecule type" value="Genomic_DNA"/>
</dbReference>
<evidence type="ECO:0000313" key="1">
    <source>
        <dbReference type="EMBL" id="PSN69456.1"/>
    </source>
</evidence>
<proteinExistence type="predicted"/>
<sequence>MGIGSWVRWSTSLLGVSKKGRTKYGGEFWQAKKEVWGVFDKRLSVGQGARRALYLLPRRRLGAVVVETDASSTDTRPPPEPVRWLLYGTGAGLPSRLCSAAVVDSSRLVSSPLRSWASNLHVLLAAPLTAHPAHPLRRLRRRPKRSRRLCKTTHLAAYFKHHTAIITPFTSLACRATVAPNYCRRRPRSRYVSPFTIRRMQLQ</sequence>
<dbReference type="Proteomes" id="UP000240883">
    <property type="component" value="Unassembled WGS sequence"/>
</dbReference>
<name>A0A2T2NW03_CORCC</name>
<organism evidence="1 2">
    <name type="scientific">Corynespora cassiicola Philippines</name>
    <dbReference type="NCBI Taxonomy" id="1448308"/>
    <lineage>
        <taxon>Eukaryota</taxon>
        <taxon>Fungi</taxon>
        <taxon>Dikarya</taxon>
        <taxon>Ascomycota</taxon>
        <taxon>Pezizomycotina</taxon>
        <taxon>Dothideomycetes</taxon>
        <taxon>Pleosporomycetidae</taxon>
        <taxon>Pleosporales</taxon>
        <taxon>Corynesporascaceae</taxon>
        <taxon>Corynespora</taxon>
    </lineage>
</organism>